<gene>
    <name evidence="1" type="ORF">BV25DRAFT_1910997</name>
</gene>
<proteinExistence type="predicted"/>
<reference evidence="1" key="1">
    <citation type="submission" date="2021-03" db="EMBL/GenBank/DDBJ databases">
        <authorList>
            <consortium name="DOE Joint Genome Institute"/>
            <person name="Ahrendt S."/>
            <person name="Looney B.P."/>
            <person name="Miyauchi S."/>
            <person name="Morin E."/>
            <person name="Drula E."/>
            <person name="Courty P.E."/>
            <person name="Chicoki N."/>
            <person name="Fauchery L."/>
            <person name="Kohler A."/>
            <person name="Kuo A."/>
            <person name="Labutti K."/>
            <person name="Pangilinan J."/>
            <person name="Lipzen A."/>
            <person name="Riley R."/>
            <person name="Andreopoulos W."/>
            <person name="He G."/>
            <person name="Johnson J."/>
            <person name="Barry K.W."/>
            <person name="Grigoriev I.V."/>
            <person name="Nagy L."/>
            <person name="Hibbett D."/>
            <person name="Henrissat B."/>
            <person name="Matheny P.B."/>
            <person name="Labbe J."/>
            <person name="Martin F."/>
        </authorList>
    </citation>
    <scope>NUCLEOTIDE SEQUENCE</scope>
    <source>
        <strain evidence="1">HHB10654</strain>
    </source>
</reference>
<protein>
    <submittedName>
        <fullName evidence="1">Cytochrome P450</fullName>
    </submittedName>
</protein>
<keyword evidence="2" id="KW-1185">Reference proteome</keyword>
<organism evidence="1 2">
    <name type="scientific">Artomyces pyxidatus</name>
    <dbReference type="NCBI Taxonomy" id="48021"/>
    <lineage>
        <taxon>Eukaryota</taxon>
        <taxon>Fungi</taxon>
        <taxon>Dikarya</taxon>
        <taxon>Basidiomycota</taxon>
        <taxon>Agaricomycotina</taxon>
        <taxon>Agaricomycetes</taxon>
        <taxon>Russulales</taxon>
        <taxon>Auriscalpiaceae</taxon>
        <taxon>Artomyces</taxon>
    </lineage>
</organism>
<evidence type="ECO:0000313" key="2">
    <source>
        <dbReference type="Proteomes" id="UP000814140"/>
    </source>
</evidence>
<name>A0ACB8TLK5_9AGAM</name>
<dbReference type="EMBL" id="MU277187">
    <property type="protein sequence ID" value="KAI0069316.1"/>
    <property type="molecule type" value="Genomic_DNA"/>
</dbReference>
<reference evidence="1" key="2">
    <citation type="journal article" date="2022" name="New Phytol.">
        <title>Evolutionary transition to the ectomycorrhizal habit in the genomes of a hyperdiverse lineage of mushroom-forming fungi.</title>
        <authorList>
            <person name="Looney B."/>
            <person name="Miyauchi S."/>
            <person name="Morin E."/>
            <person name="Drula E."/>
            <person name="Courty P.E."/>
            <person name="Kohler A."/>
            <person name="Kuo A."/>
            <person name="LaButti K."/>
            <person name="Pangilinan J."/>
            <person name="Lipzen A."/>
            <person name="Riley R."/>
            <person name="Andreopoulos W."/>
            <person name="He G."/>
            <person name="Johnson J."/>
            <person name="Nolan M."/>
            <person name="Tritt A."/>
            <person name="Barry K.W."/>
            <person name="Grigoriev I.V."/>
            <person name="Nagy L.G."/>
            <person name="Hibbett D."/>
            <person name="Henrissat B."/>
            <person name="Matheny P.B."/>
            <person name="Labbe J."/>
            <person name="Martin F.M."/>
        </authorList>
    </citation>
    <scope>NUCLEOTIDE SEQUENCE</scope>
    <source>
        <strain evidence="1">HHB10654</strain>
    </source>
</reference>
<sequence>MNFFTTFVSLVAIVAIFFVFRTLRDRRRRRGLPYPPGPKRLPGAKTYGDVISLRVPGQVIVILNCPKPARDLLDKRSATYSARPVIPFYDLADWGWLVPTARYDDAWRARRKIIDHGLRPSASLQYQPLQRTKALDLVRNLASSPERFREHLELCQGAIIMPSVYGYDVKERGDRYIDVASEISKLLWRTILPGALLVNDLPMMGYLPEWLPGMAFESLARHGRKLGEDMRYPPFQFVKNGMRSGTARPSMTLTNLQEVDDIDSPESENAQRLIAEALGSLYTAGADTTVSAMATFFLMLVQYPDIQKKAQAELDAITGRTRLPDFSDRARLPYTEAICKELIRCRVVTPLGAPQDMTLFIVVASVLSVFTVGQAKDALGNEIQVDCVSTGALVR</sequence>
<evidence type="ECO:0000313" key="1">
    <source>
        <dbReference type="EMBL" id="KAI0069316.1"/>
    </source>
</evidence>
<comment type="caution">
    <text evidence="1">The sequence shown here is derived from an EMBL/GenBank/DDBJ whole genome shotgun (WGS) entry which is preliminary data.</text>
</comment>
<dbReference type="Proteomes" id="UP000814140">
    <property type="component" value="Unassembled WGS sequence"/>
</dbReference>
<accession>A0ACB8TLK5</accession>